<feature type="domain" description="TraD/TraG TraM recognition site" evidence="3">
    <location>
        <begin position="724"/>
        <end position="808"/>
    </location>
</feature>
<protein>
    <submittedName>
        <fullName evidence="4">TraM recognition domain-containing protein</fullName>
    </submittedName>
</protein>
<reference evidence="4 5" key="1">
    <citation type="submission" date="2020-04" db="EMBL/GenBank/DDBJ databases">
        <title>Description of novel Gluconacetobacter.</title>
        <authorList>
            <person name="Sombolestani A."/>
        </authorList>
    </citation>
    <scope>NUCLEOTIDE SEQUENCE [LARGE SCALE GENOMIC DNA]</scope>
    <source>
        <strain evidence="4 5">LMG 7603</strain>
    </source>
</reference>
<feature type="transmembrane region" description="Helical" evidence="2">
    <location>
        <begin position="47"/>
        <end position="66"/>
    </location>
</feature>
<evidence type="ECO:0000256" key="2">
    <source>
        <dbReference type="SAM" id="Phobius"/>
    </source>
</evidence>
<dbReference type="SUPFAM" id="SSF52540">
    <property type="entry name" value="P-loop containing nucleoside triphosphate hydrolases"/>
    <property type="match status" value="1"/>
</dbReference>
<feature type="transmembrane region" description="Helical" evidence="2">
    <location>
        <begin position="291"/>
        <end position="310"/>
    </location>
</feature>
<name>A0A7W4FBS2_GLUDI</name>
<dbReference type="CDD" id="cd01127">
    <property type="entry name" value="TrwB_TraG_TraD_VirD4"/>
    <property type="match status" value="1"/>
</dbReference>
<dbReference type="Gene3D" id="3.40.50.300">
    <property type="entry name" value="P-loop containing nucleotide triphosphate hydrolases"/>
    <property type="match status" value="1"/>
</dbReference>
<dbReference type="InterPro" id="IPR032689">
    <property type="entry name" value="TraG-D_C"/>
</dbReference>
<dbReference type="AlphaFoldDB" id="A0A7W4FBS2"/>
<evidence type="ECO:0000259" key="3">
    <source>
        <dbReference type="Pfam" id="PF12696"/>
    </source>
</evidence>
<dbReference type="InterPro" id="IPR051162">
    <property type="entry name" value="T4SS_component"/>
</dbReference>
<keyword evidence="2" id="KW-0812">Transmembrane</keyword>
<dbReference type="Pfam" id="PF12696">
    <property type="entry name" value="TraG-D_C"/>
    <property type="match status" value="1"/>
</dbReference>
<dbReference type="Proteomes" id="UP000550787">
    <property type="component" value="Unassembled WGS sequence"/>
</dbReference>
<evidence type="ECO:0000313" key="5">
    <source>
        <dbReference type="Proteomes" id="UP000550787"/>
    </source>
</evidence>
<keyword evidence="2" id="KW-1133">Transmembrane helix</keyword>
<dbReference type="PANTHER" id="PTHR30121:SF6">
    <property type="entry name" value="SLR6007 PROTEIN"/>
    <property type="match status" value="1"/>
</dbReference>
<accession>A0A7W4FBS2</accession>
<feature type="transmembrane region" description="Helical" evidence="2">
    <location>
        <begin position="20"/>
        <end position="40"/>
    </location>
</feature>
<dbReference type="EMBL" id="JABEQG010000001">
    <property type="protein sequence ID" value="MBB2154824.1"/>
    <property type="molecule type" value="Genomic_DNA"/>
</dbReference>
<feature type="transmembrane region" description="Helical" evidence="2">
    <location>
        <begin position="231"/>
        <end position="251"/>
    </location>
</feature>
<comment type="caution">
    <text evidence="4">The sequence shown here is derived from an EMBL/GenBank/DDBJ whole genome shotgun (WGS) entry which is preliminary data.</text>
</comment>
<organism evidence="4 5">
    <name type="scientific">Gluconacetobacter diazotrophicus</name>
    <name type="common">Acetobacter diazotrophicus</name>
    <dbReference type="NCBI Taxonomy" id="33996"/>
    <lineage>
        <taxon>Bacteria</taxon>
        <taxon>Pseudomonadati</taxon>
        <taxon>Pseudomonadota</taxon>
        <taxon>Alphaproteobacteria</taxon>
        <taxon>Acetobacterales</taxon>
        <taxon>Acetobacteraceae</taxon>
        <taxon>Gluconacetobacter</taxon>
    </lineage>
</organism>
<evidence type="ECO:0000256" key="1">
    <source>
        <dbReference type="SAM" id="MobiDB-lite"/>
    </source>
</evidence>
<proteinExistence type="predicted"/>
<evidence type="ECO:0000313" key="4">
    <source>
        <dbReference type="EMBL" id="MBB2154824.1"/>
    </source>
</evidence>
<feature type="region of interest" description="Disordered" evidence="1">
    <location>
        <begin position="946"/>
        <end position="965"/>
    </location>
</feature>
<sequence length="965" mass="105315">MLTTSMLTTILSAPPGAFNFSTWEIASACIGGWLVGRLAWAAIGMPLGELLGFPFGLAGVGLFLAGDAASHFSTHIGILAFGLELLLVTVAIVAFTPALSRAWSRIVSVPGRIVRRVVFHVMNFVVPSSLRGAIDRFCEPDRLARWMERHTANTREPLLRGDRLAAAKQQWPEERFRWLYRDIPADLRRPLSWDGRLPGGVPVTWLGWHHMTVPAIAAIVQDRVQRSVRKAAGLGIILSVLAFGITMSHGLHSNIAYPAWANDASLHASWPIIAWYIDATVTTALSSASSVVIAILAAAIMAPGLALFNVGHGMRSYLSRASAPLTAPTRDALVVFKHRGDIRTTEQESYARQVDIAMRNPDAPVINIGRATGIARARGSMKSPGVGTVLAMDTHSIRQHVMAFGGTGEGKTEHFLKPLARRIFGMKWGQPDENGNYQRIGGYVTDGKGVLYQDLLALPEIRSRDDVRILGTGEGHFGVNLVSGMTPLEVSNMFKTISTQVMGGENRDTFWTELASNAVFHAAQLAIGLEAIIPSVDVYLSNPSSISDEDAEWKSFRPSSLIGLGYLASSPDAMKRAMSRFYDRSRAAEAEMDELPDELADGARSIHGKLNSPEMITTYRYINESWLTMAPETQSSIVANITAVTGKFYGAAGLRDQFATGMLPFDGITDVNYALEGGVLGVAVGEAEWGMVGKVVTTWLKTRLYIAAQRRQIADPEAAKRQSVTVFIDEAQSMITAGDKNADAEFAAIARSTGVMLIMASQSLPAIQQQIGQMAAKTLLNNLRTQICMRLEDHETLEHFVTMTGKTYRGMVIEDDFYETQGQREIEMPDRQVPALDGARISFQPAPPGFGIGGMRPAKLTDLRFILQHHKTGHDQDNTDAVTGSQQAAFWRQEDQEKEMLGRGLDYKPIFEAGDVKMGSRFAIAYVQRAAGHSFDVVDLEIGDLSEPADDQKVDDEDEEIGEAA</sequence>
<dbReference type="RefSeq" id="WP_183115250.1">
    <property type="nucleotide sequence ID" value="NZ_JABEQG010000001.1"/>
</dbReference>
<feature type="transmembrane region" description="Helical" evidence="2">
    <location>
        <begin position="72"/>
        <end position="95"/>
    </location>
</feature>
<keyword evidence="2" id="KW-0472">Membrane</keyword>
<dbReference type="PANTHER" id="PTHR30121">
    <property type="entry name" value="UNCHARACTERIZED PROTEIN YJGR-RELATED"/>
    <property type="match status" value="1"/>
</dbReference>
<dbReference type="InterPro" id="IPR027417">
    <property type="entry name" value="P-loop_NTPase"/>
</dbReference>
<gene>
    <name evidence="4" type="ORF">HLH33_00625</name>
</gene>